<dbReference type="Proteomes" id="UP000016930">
    <property type="component" value="Unassembled WGS sequence"/>
</dbReference>
<organism evidence="2 3">
    <name type="scientific">Ceriporiopsis subvermispora (strain B)</name>
    <name type="common">White-rot fungus</name>
    <name type="synonym">Gelatoporia subvermispora</name>
    <dbReference type="NCBI Taxonomy" id="914234"/>
    <lineage>
        <taxon>Eukaryota</taxon>
        <taxon>Fungi</taxon>
        <taxon>Dikarya</taxon>
        <taxon>Basidiomycota</taxon>
        <taxon>Agaricomycotina</taxon>
        <taxon>Agaricomycetes</taxon>
        <taxon>Polyporales</taxon>
        <taxon>Gelatoporiaceae</taxon>
        <taxon>Gelatoporia</taxon>
    </lineage>
</organism>
<gene>
    <name evidence="2" type="ORF">CERSUDRAFT_78437</name>
</gene>
<dbReference type="HOGENOM" id="CLU_483952_0_0_1"/>
<dbReference type="AlphaFoldDB" id="M2Q2R4"/>
<proteinExistence type="predicted"/>
<evidence type="ECO:0000313" key="2">
    <source>
        <dbReference type="EMBL" id="EMD31098.1"/>
    </source>
</evidence>
<feature type="region of interest" description="Disordered" evidence="1">
    <location>
        <begin position="541"/>
        <end position="563"/>
    </location>
</feature>
<reference evidence="2 3" key="1">
    <citation type="journal article" date="2012" name="Proc. Natl. Acad. Sci. U.S.A.">
        <title>Comparative genomics of Ceriporiopsis subvermispora and Phanerochaete chrysosporium provide insight into selective ligninolysis.</title>
        <authorList>
            <person name="Fernandez-Fueyo E."/>
            <person name="Ruiz-Duenas F.J."/>
            <person name="Ferreira P."/>
            <person name="Floudas D."/>
            <person name="Hibbett D.S."/>
            <person name="Canessa P."/>
            <person name="Larrondo L.F."/>
            <person name="James T.Y."/>
            <person name="Seelenfreund D."/>
            <person name="Lobos S."/>
            <person name="Polanco R."/>
            <person name="Tello M."/>
            <person name="Honda Y."/>
            <person name="Watanabe T."/>
            <person name="Watanabe T."/>
            <person name="Ryu J.S."/>
            <person name="Kubicek C.P."/>
            <person name="Schmoll M."/>
            <person name="Gaskell J."/>
            <person name="Hammel K.E."/>
            <person name="St John F.J."/>
            <person name="Vanden Wymelenberg A."/>
            <person name="Sabat G."/>
            <person name="Splinter BonDurant S."/>
            <person name="Syed K."/>
            <person name="Yadav J.S."/>
            <person name="Doddapaneni H."/>
            <person name="Subramanian V."/>
            <person name="Lavin J.L."/>
            <person name="Oguiza J.A."/>
            <person name="Perez G."/>
            <person name="Pisabarro A.G."/>
            <person name="Ramirez L."/>
            <person name="Santoyo F."/>
            <person name="Master E."/>
            <person name="Coutinho P.M."/>
            <person name="Henrissat B."/>
            <person name="Lombard V."/>
            <person name="Magnuson J.K."/>
            <person name="Kuees U."/>
            <person name="Hori C."/>
            <person name="Igarashi K."/>
            <person name="Samejima M."/>
            <person name="Held B.W."/>
            <person name="Barry K.W."/>
            <person name="LaButti K.M."/>
            <person name="Lapidus A."/>
            <person name="Lindquist E.A."/>
            <person name="Lucas S.M."/>
            <person name="Riley R."/>
            <person name="Salamov A.A."/>
            <person name="Hoffmeister D."/>
            <person name="Schwenk D."/>
            <person name="Hadar Y."/>
            <person name="Yarden O."/>
            <person name="de Vries R.P."/>
            <person name="Wiebenga A."/>
            <person name="Stenlid J."/>
            <person name="Eastwood D."/>
            <person name="Grigoriev I.V."/>
            <person name="Berka R.M."/>
            <person name="Blanchette R.A."/>
            <person name="Kersten P."/>
            <person name="Martinez A.T."/>
            <person name="Vicuna R."/>
            <person name="Cullen D."/>
        </authorList>
    </citation>
    <scope>NUCLEOTIDE SEQUENCE [LARGE SCALE GENOMIC DNA]</scope>
    <source>
        <strain evidence="2 3">B</strain>
    </source>
</reference>
<sequence>MAKHPRQPVSSKSQSGRSGSLAATLVKLYKLETLNVRRQQRFAAFRYSSDTAFMMRARAYSLTKRTVLGDPGARALRRYTFGNVFGEGTFGINTCAKRVSKRLRTKSSIDRNDVSARVEAESKEPASTELRILIDIGFSLLRQQQKNTGSGDACSRRSPESLTWREMGDLEKWLKDGDSRGADDVDVHAPSPRHEAEIMTRKSHASSQARIAGTSIVSAEDVSEPLGVQQQESPRSCRVARSNARALMELQRNDVHLILHKACVVRRVGAEAQEGRSLKNTHTDYGDDFQNAYFMHRLSLELGTPQRDLDQLCATDVGPERKRYPCFRGEWSLGGCGDGRKERKSGWAKDVASWTKRLSKRAARVPLTCRVADGGLWMPCRRNKGRYDLKDSPSSLAERCNSRLRNSDLRAQWLTYTTRLLLRAGAVHAVGELCVSSEVARGLGRGKYGGEGYGPTLRSRRPTLPRSLAFLLVSLHLSSKTLVPVALPLSQPIPLSVDLVRRSMTTSLHLSGGHMELSCPDVFGRTFFPGVPTLPESRTAKLAAPGEARQKLQVREVSSTTPE</sequence>
<keyword evidence="3" id="KW-1185">Reference proteome</keyword>
<accession>M2Q2R4</accession>
<protein>
    <submittedName>
        <fullName evidence="2">Uncharacterized protein</fullName>
    </submittedName>
</protein>
<name>M2Q2R4_CERS8</name>
<evidence type="ECO:0000313" key="3">
    <source>
        <dbReference type="Proteomes" id="UP000016930"/>
    </source>
</evidence>
<evidence type="ECO:0000256" key="1">
    <source>
        <dbReference type="SAM" id="MobiDB-lite"/>
    </source>
</evidence>
<dbReference type="EMBL" id="KB445824">
    <property type="protein sequence ID" value="EMD31098.1"/>
    <property type="molecule type" value="Genomic_DNA"/>
</dbReference>